<reference evidence="1 2" key="1">
    <citation type="journal article" date="2015" name="Genome Biol. Evol.">
        <title>Comparative Genomics of a Bacterivorous Green Alga Reveals Evolutionary Causalities and Consequences of Phago-Mixotrophic Mode of Nutrition.</title>
        <authorList>
            <person name="Burns J.A."/>
            <person name="Paasch A."/>
            <person name="Narechania A."/>
            <person name="Kim E."/>
        </authorList>
    </citation>
    <scope>NUCLEOTIDE SEQUENCE [LARGE SCALE GENOMIC DNA]</scope>
    <source>
        <strain evidence="1 2">PLY_AMNH</strain>
    </source>
</reference>
<name>A0AAE0BIT1_9CHLO</name>
<organism evidence="1 2">
    <name type="scientific">Cymbomonas tetramitiformis</name>
    <dbReference type="NCBI Taxonomy" id="36881"/>
    <lineage>
        <taxon>Eukaryota</taxon>
        <taxon>Viridiplantae</taxon>
        <taxon>Chlorophyta</taxon>
        <taxon>Pyramimonadophyceae</taxon>
        <taxon>Pyramimonadales</taxon>
        <taxon>Pyramimonadaceae</taxon>
        <taxon>Cymbomonas</taxon>
    </lineage>
</organism>
<comment type="caution">
    <text evidence="1">The sequence shown here is derived from an EMBL/GenBank/DDBJ whole genome shotgun (WGS) entry which is preliminary data.</text>
</comment>
<evidence type="ECO:0000313" key="2">
    <source>
        <dbReference type="Proteomes" id="UP001190700"/>
    </source>
</evidence>
<dbReference type="AlphaFoldDB" id="A0AAE0BIT1"/>
<accession>A0AAE0BIT1</accession>
<sequence>MSTILQKHLRLPNGKPVQGLALLKKTIVSFDYHSYGQIFVIGDFAGGKELRMVIGQTILDMKPTDENEEGRWRVAVAAHSMRKRCWMLRLADLDVRMVPALSMNESWQVVNGLGALVPEGEALDSELYPSIELPLEK</sequence>
<gene>
    <name evidence="1" type="ORF">CYMTET_53117</name>
</gene>
<keyword evidence="2" id="KW-1185">Reference proteome</keyword>
<dbReference type="Proteomes" id="UP001190700">
    <property type="component" value="Unassembled WGS sequence"/>
</dbReference>
<proteinExistence type="predicted"/>
<protein>
    <submittedName>
        <fullName evidence="1">Uncharacterized protein</fullName>
    </submittedName>
</protein>
<evidence type="ECO:0000313" key="1">
    <source>
        <dbReference type="EMBL" id="KAK3236760.1"/>
    </source>
</evidence>
<dbReference type="EMBL" id="LGRX02034859">
    <property type="protein sequence ID" value="KAK3236760.1"/>
    <property type="molecule type" value="Genomic_DNA"/>
</dbReference>